<sequence>MKQNQSYVSDFYYAIQVSISLLKPIGAWPLRQQATIQEIIIHGVSISIAIYYEILRTACPLIFTVTVFLRYLLLLSHRDEIKSCIDRIAEDWRNVTIAEDRQIMLANAKSGRFFGMISTAFMFGSGIPYTCMPLVLPPIITEDNVTIRSFPNPCELVFVNVSPVYEIAYVLVALACLTAYTVFCGICSLTAKFVTHICGQCEILMCIFEELIDGGNRNRGTVDQRISTAIIYHLRILNLSDKIHIYYYIYKDKRIIKYEYSLSMLYLLFASMLQISVYFIAFISITFNIYIFCYIGEQLCYMIEWYRLPENKARNLMFPIIMSSYPVELTAGKMVKLTMSSFSNILQTSMAYLNLLREVSSRDM</sequence>
<keyword evidence="2" id="KW-1003">Cell membrane</keyword>
<evidence type="ECO:0000256" key="10">
    <source>
        <dbReference type="RuleBase" id="RU351113"/>
    </source>
</evidence>
<dbReference type="Pfam" id="PF02949">
    <property type="entry name" value="7tm_6"/>
    <property type="match status" value="1"/>
</dbReference>
<accession>A0A6G1LQL8</accession>
<dbReference type="PANTHER" id="PTHR21137">
    <property type="entry name" value="ODORANT RECEPTOR"/>
    <property type="match status" value="1"/>
</dbReference>
<dbReference type="GO" id="GO:0005549">
    <property type="term" value="F:odorant binding"/>
    <property type="evidence" value="ECO:0007669"/>
    <property type="project" value="InterPro"/>
</dbReference>
<evidence type="ECO:0000256" key="1">
    <source>
        <dbReference type="ARBA" id="ARBA00004651"/>
    </source>
</evidence>
<feature type="transmembrane region" description="Helical" evidence="10">
    <location>
        <begin position="260"/>
        <end position="283"/>
    </location>
</feature>
<evidence type="ECO:0000256" key="8">
    <source>
        <dbReference type="ARBA" id="ARBA00023170"/>
    </source>
</evidence>
<keyword evidence="9 10" id="KW-0807">Transducer</keyword>
<evidence type="ECO:0000256" key="9">
    <source>
        <dbReference type="ARBA" id="ARBA00023224"/>
    </source>
</evidence>
<feature type="transmembrane region" description="Helical" evidence="10">
    <location>
        <begin position="167"/>
        <end position="189"/>
    </location>
</feature>
<dbReference type="PANTHER" id="PTHR21137:SF35">
    <property type="entry name" value="ODORANT RECEPTOR 19A-RELATED"/>
    <property type="match status" value="1"/>
</dbReference>
<dbReference type="GO" id="GO:0004984">
    <property type="term" value="F:olfactory receptor activity"/>
    <property type="evidence" value="ECO:0007669"/>
    <property type="project" value="InterPro"/>
</dbReference>
<keyword evidence="5 10" id="KW-0552">Olfaction</keyword>
<evidence type="ECO:0000256" key="5">
    <source>
        <dbReference type="ARBA" id="ARBA00022725"/>
    </source>
</evidence>
<proteinExistence type="inferred from homology"/>
<reference evidence="11 12" key="1">
    <citation type="submission" date="2019-08" db="EMBL/GenBank/DDBJ databases">
        <title>High quality draft denovo assembly of Nylanderia fulva.</title>
        <authorList>
            <person name="Vargo E.L."/>
            <person name="Tarone A.M."/>
            <person name="Konganti K.R."/>
        </authorList>
    </citation>
    <scope>NUCLEOTIDE SEQUENCE [LARGE SCALE GENOMIC DNA]</scope>
    <source>
        <strain evidence="11">TAMU-Nful-2015</strain>
        <tissue evidence="11">Whole body</tissue>
    </source>
</reference>
<feature type="transmembrane region" description="Helical" evidence="10">
    <location>
        <begin position="113"/>
        <end position="136"/>
    </location>
</feature>
<evidence type="ECO:0000313" key="11">
    <source>
        <dbReference type="EMBL" id="KAF3054534.1"/>
    </source>
</evidence>
<organism evidence="11 12">
    <name type="scientific">Nylanderia fulva</name>
    <dbReference type="NCBI Taxonomy" id="613905"/>
    <lineage>
        <taxon>Eukaryota</taxon>
        <taxon>Metazoa</taxon>
        <taxon>Ecdysozoa</taxon>
        <taxon>Arthropoda</taxon>
        <taxon>Hexapoda</taxon>
        <taxon>Insecta</taxon>
        <taxon>Pterygota</taxon>
        <taxon>Neoptera</taxon>
        <taxon>Endopterygota</taxon>
        <taxon>Hymenoptera</taxon>
        <taxon>Apocrita</taxon>
        <taxon>Aculeata</taxon>
        <taxon>Formicoidea</taxon>
        <taxon>Formicidae</taxon>
        <taxon>Formicinae</taxon>
        <taxon>Nylanderia</taxon>
    </lineage>
</organism>
<comment type="caution">
    <text evidence="11">The sequence shown here is derived from an EMBL/GenBank/DDBJ whole genome shotgun (WGS) entry which is preliminary data.</text>
</comment>
<evidence type="ECO:0000256" key="6">
    <source>
        <dbReference type="ARBA" id="ARBA00022989"/>
    </source>
</evidence>
<gene>
    <name evidence="11" type="primary">Or-352</name>
    <name evidence="11" type="synonym">Nful_v1.0-Or-352</name>
    <name evidence="11" type="ORF">NFUL_NFUL000155</name>
</gene>
<name>A0A6G1LQL8_9HYME</name>
<evidence type="ECO:0000256" key="3">
    <source>
        <dbReference type="ARBA" id="ARBA00022606"/>
    </source>
</evidence>
<evidence type="ECO:0000313" key="12">
    <source>
        <dbReference type="Proteomes" id="UP000479987"/>
    </source>
</evidence>
<comment type="similarity">
    <text evidence="10">Belongs to the insect chemoreceptor superfamily. Heteromeric odorant receptor channel (TC 1.A.69) family.</text>
</comment>
<evidence type="ECO:0000256" key="7">
    <source>
        <dbReference type="ARBA" id="ARBA00023136"/>
    </source>
</evidence>
<keyword evidence="12" id="KW-1185">Reference proteome</keyword>
<dbReference type="GO" id="GO:0007165">
    <property type="term" value="P:signal transduction"/>
    <property type="evidence" value="ECO:0007669"/>
    <property type="project" value="UniProtKB-KW"/>
</dbReference>
<keyword evidence="8 10" id="KW-0675">Receptor</keyword>
<feature type="transmembrane region" description="Helical" evidence="10">
    <location>
        <begin position="54"/>
        <end position="73"/>
    </location>
</feature>
<dbReference type="GO" id="GO:0005886">
    <property type="term" value="C:plasma membrane"/>
    <property type="evidence" value="ECO:0007669"/>
    <property type="project" value="UniProtKB-SubCell"/>
</dbReference>
<keyword evidence="3 10" id="KW-0716">Sensory transduction</keyword>
<keyword evidence="6 10" id="KW-1133">Transmembrane helix</keyword>
<protein>
    <recommendedName>
        <fullName evidence="10">Odorant receptor</fullName>
    </recommendedName>
</protein>
<dbReference type="EMBL" id="SGBU01000020">
    <property type="protein sequence ID" value="KAF3054534.1"/>
    <property type="molecule type" value="Genomic_DNA"/>
</dbReference>
<dbReference type="InterPro" id="IPR004117">
    <property type="entry name" value="7tm6_olfct_rcpt"/>
</dbReference>
<comment type="caution">
    <text evidence="10">Lacks conserved residue(s) required for the propagation of feature annotation.</text>
</comment>
<comment type="subcellular location">
    <subcellularLocation>
        <location evidence="1 10">Cell membrane</location>
        <topology evidence="1 10">Multi-pass membrane protein</topology>
    </subcellularLocation>
</comment>
<keyword evidence="4 10" id="KW-0812">Transmembrane</keyword>
<dbReference type="Proteomes" id="UP000479987">
    <property type="component" value="Unassembled WGS sequence"/>
</dbReference>
<evidence type="ECO:0000256" key="2">
    <source>
        <dbReference type="ARBA" id="ARBA00022475"/>
    </source>
</evidence>
<keyword evidence="7 10" id="KW-0472">Membrane</keyword>
<dbReference type="AlphaFoldDB" id="A0A6G1LQL8"/>
<evidence type="ECO:0000256" key="4">
    <source>
        <dbReference type="ARBA" id="ARBA00022692"/>
    </source>
</evidence>